<dbReference type="AlphaFoldDB" id="W8VU96"/>
<dbReference type="EMBL" id="AP014548">
    <property type="protein sequence ID" value="BAO54408.1"/>
    <property type="molecule type" value="Genomic_DNA"/>
</dbReference>
<dbReference type="KEGG" id="nmf:NMS_0399"/>
<evidence type="ECO:0000313" key="3">
    <source>
        <dbReference type="Proteomes" id="UP000031760"/>
    </source>
</evidence>
<proteinExistence type="predicted"/>
<keyword evidence="3" id="KW-1185">Reference proteome</keyword>
<reference evidence="2 3" key="1">
    <citation type="journal article" date="2014" name="Proc. Natl. Acad. Sci. U.S.A.">
        <title>Functional characterization of flavobacteria rhodopsins reveals a unique class of light-driven chloride pump in bacteria.</title>
        <authorList>
            <person name="Yoshizawa S."/>
            <person name="Kumagai Y."/>
            <person name="Kim H."/>
            <person name="Ogura Y."/>
            <person name="Hayashi T."/>
            <person name="Iwasaki W."/>
            <person name="DeLong E.F."/>
            <person name="Kogure K."/>
        </authorList>
    </citation>
    <scope>NUCLEOTIDE SEQUENCE [LARGE SCALE GENOMIC DNA]</scope>
    <source>
        <strain evidence="2 3">S1-08</strain>
    </source>
</reference>
<accession>W8VU96</accession>
<feature type="transmembrane region" description="Helical" evidence="1">
    <location>
        <begin position="6"/>
        <end position="28"/>
    </location>
</feature>
<dbReference type="Proteomes" id="UP000031760">
    <property type="component" value="Chromosome"/>
</dbReference>
<evidence type="ECO:0000313" key="2">
    <source>
        <dbReference type="EMBL" id="BAO54408.1"/>
    </source>
</evidence>
<protein>
    <recommendedName>
        <fullName evidence="4">Cell wall anchor protein</fullName>
    </recommendedName>
</protein>
<gene>
    <name evidence="2" type="ORF">NMS_0399</name>
</gene>
<evidence type="ECO:0000256" key="1">
    <source>
        <dbReference type="SAM" id="Phobius"/>
    </source>
</evidence>
<keyword evidence="1" id="KW-0812">Transmembrane</keyword>
<name>W8VU96_9FLAO</name>
<feature type="transmembrane region" description="Helical" evidence="1">
    <location>
        <begin position="40"/>
        <end position="59"/>
    </location>
</feature>
<keyword evidence="1" id="KW-1133">Transmembrane helix</keyword>
<keyword evidence="1" id="KW-0472">Membrane</keyword>
<dbReference type="HOGENOM" id="CLU_552921_0_0_10"/>
<organism evidence="2 3">
    <name type="scientific">Nonlabens marinus S1-08</name>
    <dbReference type="NCBI Taxonomy" id="1454201"/>
    <lineage>
        <taxon>Bacteria</taxon>
        <taxon>Pseudomonadati</taxon>
        <taxon>Bacteroidota</taxon>
        <taxon>Flavobacteriia</taxon>
        <taxon>Flavobacteriales</taxon>
        <taxon>Flavobacteriaceae</taxon>
        <taxon>Nonlabens</taxon>
    </lineage>
</organism>
<evidence type="ECO:0008006" key="4">
    <source>
        <dbReference type="Google" id="ProtNLM"/>
    </source>
</evidence>
<dbReference type="STRING" id="1454201.NMS_0399"/>
<sequence length="515" mass="55922">MLVYFIKWYLLIYIGVIFYKRVFGRYIWCFNLLYPLMKTFYSTLLLLFSFSFAFSQVGINTAQPDPSAALDIKSENSGVLIPRMTQAQIDAIVNPASGLLTYNTDLSQFSYFDGQWNTVESNKQTRDNHVIVKSQADFPVPVAGVITLDTNTSYQLNGTIYMTNSLDMNNATIYGQFTQRDALVMTTTTPLFKGATGGTLRNIAIAGSPGISTKVFELASNPAGTNGPQNLAFQTIIINGAASVGTISGYGLIFFDIAQFLNNVDGITFSNTGVVLLNAMGWDGSNTGTFETFTGTFQLIEQQSGFMNVTGSNMGVDIMGVNDITGSAVIEGVVFYGGGNYIDGNSPYTGYNFTNDWSVDCPGLVAETDERATGNIYMTGSTPINITNNNAAKLSVTTTAARLFRTRDQNTSGTTFSNRIYYDGMEAKIMTTQVALAYTATGGSQFQFSLYKNGTTLVPGTTTIANTLTTNQNQSVSILGTVDMNPGDYIEVFCRKTSTGNEQFLTTSYNLILSN</sequence>